<dbReference type="Gene3D" id="3.90.230.10">
    <property type="entry name" value="Creatinase/methionine aminopeptidase superfamily"/>
    <property type="match status" value="1"/>
</dbReference>
<dbReference type="SUPFAM" id="SSF55920">
    <property type="entry name" value="Creatinase/aminopeptidase"/>
    <property type="match status" value="1"/>
</dbReference>
<name>A0A645FMB6_9ZZZZ</name>
<proteinExistence type="predicted"/>
<evidence type="ECO:0000313" key="1">
    <source>
        <dbReference type="EMBL" id="MPN13343.1"/>
    </source>
</evidence>
<dbReference type="AlphaFoldDB" id="A0A645FMB6"/>
<evidence type="ECO:0008006" key="2">
    <source>
        <dbReference type="Google" id="ProtNLM"/>
    </source>
</evidence>
<organism evidence="1">
    <name type="scientific">bioreactor metagenome</name>
    <dbReference type="NCBI Taxonomy" id="1076179"/>
    <lineage>
        <taxon>unclassified sequences</taxon>
        <taxon>metagenomes</taxon>
        <taxon>ecological metagenomes</taxon>
    </lineage>
</organism>
<accession>A0A645FMB6</accession>
<comment type="caution">
    <text evidence="1">The sequence shown here is derived from an EMBL/GenBank/DDBJ whole genome shotgun (WGS) entry which is preliminary data.</text>
</comment>
<gene>
    <name evidence="1" type="ORF">SDC9_160664</name>
</gene>
<dbReference type="EMBL" id="VSSQ01059841">
    <property type="protein sequence ID" value="MPN13343.1"/>
    <property type="molecule type" value="Genomic_DNA"/>
</dbReference>
<reference evidence="1" key="1">
    <citation type="submission" date="2019-08" db="EMBL/GenBank/DDBJ databases">
        <authorList>
            <person name="Kucharzyk K."/>
            <person name="Murdoch R.W."/>
            <person name="Higgins S."/>
            <person name="Loffler F."/>
        </authorList>
    </citation>
    <scope>NUCLEOTIDE SEQUENCE</scope>
</reference>
<dbReference type="InterPro" id="IPR036005">
    <property type="entry name" value="Creatinase/aminopeptidase-like"/>
</dbReference>
<sequence length="56" mass="6249">MVALETFISDGDEWVEENPEGVWPMVTENHSQIVQFEHTVLLSKAGNLILTDSGSF</sequence>
<protein>
    <recommendedName>
        <fullName evidence="2">Methionyl aminopeptidase</fullName>
    </recommendedName>
</protein>